<dbReference type="InterPro" id="IPR000162">
    <property type="entry name" value="GPCR_3_mtglu_rcpt"/>
</dbReference>
<evidence type="ECO:0000256" key="2">
    <source>
        <dbReference type="ARBA" id="ARBA00007242"/>
    </source>
</evidence>
<dbReference type="InterPro" id="IPR028082">
    <property type="entry name" value="Peripla_BP_I"/>
</dbReference>
<dbReference type="PANTHER" id="PTHR24060">
    <property type="entry name" value="METABOTROPIC GLUTAMATE RECEPTOR"/>
    <property type="match status" value="1"/>
</dbReference>
<keyword evidence="9" id="KW-0325">Glycoprotein</keyword>
<dbReference type="OrthoDB" id="425344at2759"/>
<accession>A0A132A9V2</accession>
<keyword evidence="7" id="KW-0472">Membrane</keyword>
<protein>
    <submittedName>
        <fullName evidence="13">Metabotropic glutamate receptor-like protein 3</fullName>
    </submittedName>
</protein>
<dbReference type="InterPro" id="IPR038550">
    <property type="entry name" value="GPCR_3_9-Cys_sf"/>
</dbReference>
<evidence type="ECO:0000256" key="9">
    <source>
        <dbReference type="ARBA" id="ARBA00023180"/>
    </source>
</evidence>
<dbReference type="PROSITE" id="PS50259">
    <property type="entry name" value="G_PROTEIN_RECEP_F3_4"/>
    <property type="match status" value="1"/>
</dbReference>
<dbReference type="Pfam" id="PF00003">
    <property type="entry name" value="7tm_3"/>
    <property type="match status" value="1"/>
</dbReference>
<comment type="subcellular location">
    <subcellularLocation>
        <location evidence="1">Cell membrane</location>
        <topology evidence="1">Multi-pass membrane protein</topology>
    </subcellularLocation>
</comment>
<keyword evidence="6" id="KW-0297">G-protein coupled receptor</keyword>
<dbReference type="GO" id="GO:0004930">
    <property type="term" value="F:G protein-coupled receptor activity"/>
    <property type="evidence" value="ECO:0007669"/>
    <property type="project" value="UniProtKB-KW"/>
</dbReference>
<dbReference type="Pfam" id="PF07562">
    <property type="entry name" value="NCD3G"/>
    <property type="match status" value="1"/>
</dbReference>
<dbReference type="InterPro" id="IPR011500">
    <property type="entry name" value="GPCR_3_9-Cys_dom"/>
</dbReference>
<dbReference type="InterPro" id="IPR050726">
    <property type="entry name" value="mGluR"/>
</dbReference>
<dbReference type="VEuPathDB" id="VectorBase:SSCA003015"/>
<keyword evidence="4" id="KW-0812">Transmembrane</keyword>
<keyword evidence="5" id="KW-1133">Transmembrane helix</keyword>
<gene>
    <name evidence="13" type="ORF">QR98_0062380</name>
</gene>
<feature type="domain" description="G-protein coupled receptors family 3 profile" evidence="12">
    <location>
        <begin position="300"/>
        <end position="526"/>
    </location>
</feature>
<dbReference type="InterPro" id="IPR017979">
    <property type="entry name" value="GPCR_3_CS"/>
</dbReference>
<reference evidence="13 14" key="1">
    <citation type="journal article" date="2015" name="Parasit. Vectors">
        <title>Draft genome of the scabies mite.</title>
        <authorList>
            <person name="Rider S.D.Jr."/>
            <person name="Morgan M.S."/>
            <person name="Arlian L.G."/>
        </authorList>
    </citation>
    <scope>NUCLEOTIDE SEQUENCE [LARGE SCALE GENOMIC DNA]</scope>
    <source>
        <strain evidence="13">Arlian Lab</strain>
    </source>
</reference>
<dbReference type="PRINTS" id="PR00593">
    <property type="entry name" value="MTABOTROPICR"/>
</dbReference>
<evidence type="ECO:0000313" key="13">
    <source>
        <dbReference type="EMBL" id="KPM07738.1"/>
    </source>
</evidence>
<proteinExistence type="inferred from homology"/>
<organism evidence="13 14">
    <name type="scientific">Sarcoptes scabiei</name>
    <name type="common">Itch mite</name>
    <name type="synonym">Acarus scabiei</name>
    <dbReference type="NCBI Taxonomy" id="52283"/>
    <lineage>
        <taxon>Eukaryota</taxon>
        <taxon>Metazoa</taxon>
        <taxon>Ecdysozoa</taxon>
        <taxon>Arthropoda</taxon>
        <taxon>Chelicerata</taxon>
        <taxon>Arachnida</taxon>
        <taxon>Acari</taxon>
        <taxon>Acariformes</taxon>
        <taxon>Sarcoptiformes</taxon>
        <taxon>Astigmata</taxon>
        <taxon>Psoroptidia</taxon>
        <taxon>Sarcoptoidea</taxon>
        <taxon>Sarcoptidae</taxon>
        <taxon>Sarcoptinae</taxon>
        <taxon>Sarcoptes</taxon>
    </lineage>
</organism>
<dbReference type="InterPro" id="IPR017978">
    <property type="entry name" value="GPCR_3_C"/>
</dbReference>
<dbReference type="PRINTS" id="PR00248">
    <property type="entry name" value="GPCRMGR"/>
</dbReference>
<evidence type="ECO:0000256" key="7">
    <source>
        <dbReference type="ARBA" id="ARBA00023136"/>
    </source>
</evidence>
<evidence type="ECO:0000256" key="5">
    <source>
        <dbReference type="ARBA" id="ARBA00022989"/>
    </source>
</evidence>
<evidence type="ECO:0000256" key="6">
    <source>
        <dbReference type="ARBA" id="ARBA00023040"/>
    </source>
</evidence>
<dbReference type="GO" id="GO:0005886">
    <property type="term" value="C:plasma membrane"/>
    <property type="evidence" value="ECO:0007669"/>
    <property type="project" value="UniProtKB-SubCell"/>
</dbReference>
<dbReference type="Gene3D" id="2.10.50.30">
    <property type="entry name" value="GPCR, family 3, nine cysteines domain"/>
    <property type="match status" value="1"/>
</dbReference>
<dbReference type="EMBL" id="JXLN01011844">
    <property type="protein sequence ID" value="KPM07738.1"/>
    <property type="molecule type" value="Genomic_DNA"/>
</dbReference>
<evidence type="ECO:0000259" key="12">
    <source>
        <dbReference type="PROSITE" id="PS50259"/>
    </source>
</evidence>
<dbReference type="PROSITE" id="PS00980">
    <property type="entry name" value="G_PROTEIN_RECEP_F3_2"/>
    <property type="match status" value="1"/>
</dbReference>
<evidence type="ECO:0000313" key="14">
    <source>
        <dbReference type="Proteomes" id="UP000616769"/>
    </source>
</evidence>
<comment type="caution">
    <text evidence="13">The sequence shown here is derived from an EMBL/GenBank/DDBJ whole genome shotgun (WGS) entry which is preliminary data.</text>
</comment>
<dbReference type="Proteomes" id="UP000616769">
    <property type="component" value="Unassembled WGS sequence"/>
</dbReference>
<name>A0A132A9V2_SARSC</name>
<evidence type="ECO:0000256" key="3">
    <source>
        <dbReference type="ARBA" id="ARBA00022475"/>
    </source>
</evidence>
<comment type="function">
    <text evidence="11">G-protein coupled receptor for glutamate. Ligand binding causes a conformation change that triggers signaling via guanine nucleotide-binding proteins (G proteins) and modulates the activity of down-stream effectors.</text>
</comment>
<evidence type="ECO:0000256" key="10">
    <source>
        <dbReference type="ARBA" id="ARBA00023224"/>
    </source>
</evidence>
<sequence>MIVLAIPKEVFFLQRFHFSDCFLFLSQRTTYSSIHSITIKKRRNPWFKEYWRDTFGCRFDDDPIENYSVPLCMTRMRIDPTMGYIQESKVQFVVDAVYSFAHALHNAWLDLCDSDEGYCIKLKELDGETFYKNYLLNVSFIDLSGNEIRFDKNGDGLGRYNIYNYQRNSMSNNQFYYKRVGQWSDAGLELLLDELVFSIKYDGDINKDDSFTEIEVDGIDGQSRLVRVPESICSKQCKVGQIKIVQQGDRCCWICSACKPYEFVVNESTCEDCGEGRWPYPDKQSCYDLELRYMKWGSMFAIVPIIIAIIGLILTSFVIMIFVKYNDTPIVKASGRELSFILLGGIIFCYLNTFILIAKPTLFTCSLQRFGVGFGFAIIYAALLTKTNRISRIFDSARKTVRRPSFISPKSQVIITCFLVMIQIFGTGIWFILEPPGIRKYYPDGKRSEVILKCRLRDSSFLLSLVYNMFLITTCTLYAVKTRKIPENFNESKFIGFTMYTTCIIWLAFVPIYFGTGNNFEVKFSY</sequence>
<dbReference type="Pfam" id="PF01094">
    <property type="entry name" value="ANF_receptor"/>
    <property type="match status" value="1"/>
</dbReference>
<dbReference type="Gene3D" id="3.40.50.2300">
    <property type="match status" value="1"/>
</dbReference>
<evidence type="ECO:0000256" key="8">
    <source>
        <dbReference type="ARBA" id="ARBA00023170"/>
    </source>
</evidence>
<evidence type="ECO:0000256" key="1">
    <source>
        <dbReference type="ARBA" id="ARBA00004651"/>
    </source>
</evidence>
<dbReference type="PROSITE" id="PS00981">
    <property type="entry name" value="G_PROTEIN_RECEP_F3_3"/>
    <property type="match status" value="1"/>
</dbReference>
<dbReference type="FunFam" id="2.10.50.30:FF:000001">
    <property type="entry name" value="metabotropic glutamate receptor 1"/>
    <property type="match status" value="1"/>
</dbReference>
<dbReference type="SUPFAM" id="SSF53822">
    <property type="entry name" value="Periplasmic binding protein-like I"/>
    <property type="match status" value="1"/>
</dbReference>
<dbReference type="InterPro" id="IPR001828">
    <property type="entry name" value="ANF_lig-bd_rcpt"/>
</dbReference>
<dbReference type="InterPro" id="IPR000337">
    <property type="entry name" value="GPCR_3"/>
</dbReference>
<evidence type="ECO:0000256" key="11">
    <source>
        <dbReference type="ARBA" id="ARBA00054813"/>
    </source>
</evidence>
<dbReference type="AlphaFoldDB" id="A0A132A9V2"/>
<keyword evidence="10" id="KW-0807">Transducer</keyword>
<comment type="similarity">
    <text evidence="2">Belongs to the G-protein coupled receptor 3 family.</text>
</comment>
<keyword evidence="3" id="KW-1003">Cell membrane</keyword>
<keyword evidence="8 13" id="KW-0675">Receptor</keyword>
<evidence type="ECO:0000256" key="4">
    <source>
        <dbReference type="ARBA" id="ARBA00022692"/>
    </source>
</evidence>